<accession>A0A3B0U2S8</accession>
<evidence type="ECO:0000256" key="8">
    <source>
        <dbReference type="SAM" id="Phobius"/>
    </source>
</evidence>
<keyword evidence="5 8" id="KW-0812">Transmembrane</keyword>
<dbReference type="GO" id="GO:0055085">
    <property type="term" value="P:transmembrane transport"/>
    <property type="evidence" value="ECO:0007669"/>
    <property type="project" value="InterPro"/>
</dbReference>
<feature type="transmembrane region" description="Helical" evidence="8">
    <location>
        <begin position="227"/>
        <end position="250"/>
    </location>
</feature>
<keyword evidence="7 8" id="KW-0472">Membrane</keyword>
<feature type="transmembrane region" description="Helical" evidence="8">
    <location>
        <begin position="193"/>
        <end position="215"/>
    </location>
</feature>
<evidence type="ECO:0000256" key="3">
    <source>
        <dbReference type="ARBA" id="ARBA00022448"/>
    </source>
</evidence>
<feature type="transmembrane region" description="Helical" evidence="8">
    <location>
        <begin position="62"/>
        <end position="83"/>
    </location>
</feature>
<dbReference type="InterPro" id="IPR004776">
    <property type="entry name" value="Mem_transp_PIN-like"/>
</dbReference>
<evidence type="ECO:0000256" key="6">
    <source>
        <dbReference type="ARBA" id="ARBA00022989"/>
    </source>
</evidence>
<dbReference type="PANTHER" id="PTHR36838:SF4">
    <property type="entry name" value="AUXIN EFFLUX CARRIER FAMILY PROTEIN"/>
    <property type="match status" value="1"/>
</dbReference>
<keyword evidence="3" id="KW-0813">Transport</keyword>
<evidence type="ECO:0000256" key="4">
    <source>
        <dbReference type="ARBA" id="ARBA00022475"/>
    </source>
</evidence>
<feature type="transmembrane region" description="Helical" evidence="8">
    <location>
        <begin position="256"/>
        <end position="275"/>
    </location>
</feature>
<comment type="subcellular location">
    <subcellularLocation>
        <location evidence="1">Cell membrane</location>
        <topology evidence="1">Multi-pass membrane protein</topology>
    </subcellularLocation>
</comment>
<evidence type="ECO:0000256" key="7">
    <source>
        <dbReference type="ARBA" id="ARBA00023136"/>
    </source>
</evidence>
<reference evidence="9" key="1">
    <citation type="submission" date="2018-06" db="EMBL/GenBank/DDBJ databases">
        <authorList>
            <person name="Zhirakovskaya E."/>
        </authorList>
    </citation>
    <scope>NUCLEOTIDE SEQUENCE</scope>
</reference>
<evidence type="ECO:0000256" key="5">
    <source>
        <dbReference type="ARBA" id="ARBA00022692"/>
    </source>
</evidence>
<organism evidence="9">
    <name type="scientific">hydrothermal vent metagenome</name>
    <dbReference type="NCBI Taxonomy" id="652676"/>
    <lineage>
        <taxon>unclassified sequences</taxon>
        <taxon>metagenomes</taxon>
        <taxon>ecological metagenomes</taxon>
    </lineage>
</organism>
<sequence length="312" mass="32956">MLVVITSLLPIFAIIILGFALRKSGFIPLEQWRGVELIAYWLLFPALLITTLARSTLSFGELAPFAMTLLALVIIITIIVWLARIPLEKLLNVKGPAFTTVFQTSTRWHGFIALAIVDKLYGETGLSVIAIAFAAMAPYLNVVNILVLITYAGKKKFTSGAILLNLARNPLILGVLIGIAIKLSGFVMPDPVFTTLDLLGSGALGVSLLAMGAGLRWRAMLSSGKEVFVASALKLLLNPAIAGVLAMLFGVSGMQFVIVIIAAAVPTAVNGYVLARTMGGDAELYAATSTAQVLASFVTLPLIIAAAVQFAG</sequence>
<proteinExistence type="inferred from homology"/>
<feature type="transmembrane region" description="Helical" evidence="8">
    <location>
        <begin position="161"/>
        <end position="181"/>
    </location>
</feature>
<dbReference type="EMBL" id="UOEO01000023">
    <property type="protein sequence ID" value="VAW15104.1"/>
    <property type="molecule type" value="Genomic_DNA"/>
</dbReference>
<evidence type="ECO:0008006" key="10">
    <source>
        <dbReference type="Google" id="ProtNLM"/>
    </source>
</evidence>
<dbReference type="GO" id="GO:0005886">
    <property type="term" value="C:plasma membrane"/>
    <property type="evidence" value="ECO:0007669"/>
    <property type="project" value="UniProtKB-SubCell"/>
</dbReference>
<dbReference type="Gene3D" id="1.20.1530.20">
    <property type="match status" value="1"/>
</dbReference>
<dbReference type="InterPro" id="IPR038770">
    <property type="entry name" value="Na+/solute_symporter_sf"/>
</dbReference>
<name>A0A3B0U2S8_9ZZZZ</name>
<keyword evidence="4" id="KW-1003">Cell membrane</keyword>
<comment type="similarity">
    <text evidence="2">Belongs to the auxin efflux carrier (TC 2.A.69) family.</text>
</comment>
<dbReference type="PANTHER" id="PTHR36838">
    <property type="entry name" value="AUXIN EFFLUX CARRIER FAMILY PROTEIN"/>
    <property type="match status" value="1"/>
</dbReference>
<protein>
    <recommendedName>
        <fullName evidence="10">Auxin efflux carrier family protein</fullName>
    </recommendedName>
</protein>
<evidence type="ECO:0000256" key="2">
    <source>
        <dbReference type="ARBA" id="ARBA00010145"/>
    </source>
</evidence>
<dbReference type="Pfam" id="PF03547">
    <property type="entry name" value="Mem_trans"/>
    <property type="match status" value="1"/>
</dbReference>
<feature type="transmembrane region" description="Helical" evidence="8">
    <location>
        <begin position="284"/>
        <end position="311"/>
    </location>
</feature>
<evidence type="ECO:0000313" key="9">
    <source>
        <dbReference type="EMBL" id="VAW15104.1"/>
    </source>
</evidence>
<keyword evidence="6 8" id="KW-1133">Transmembrane helix</keyword>
<gene>
    <name evidence="9" type="ORF">MNBD_ALPHA12-2217</name>
</gene>
<feature type="transmembrane region" description="Helical" evidence="8">
    <location>
        <begin position="38"/>
        <end position="55"/>
    </location>
</feature>
<dbReference type="AlphaFoldDB" id="A0A3B0U2S8"/>
<evidence type="ECO:0000256" key="1">
    <source>
        <dbReference type="ARBA" id="ARBA00004651"/>
    </source>
</evidence>
<feature type="transmembrane region" description="Helical" evidence="8">
    <location>
        <begin position="128"/>
        <end position="149"/>
    </location>
</feature>